<organism evidence="1 2">
    <name type="scientific">Ohtaekwangia kribbensis</name>
    <dbReference type="NCBI Taxonomy" id="688913"/>
    <lineage>
        <taxon>Bacteria</taxon>
        <taxon>Pseudomonadati</taxon>
        <taxon>Bacteroidota</taxon>
        <taxon>Cytophagia</taxon>
        <taxon>Cytophagales</taxon>
        <taxon>Fulvivirgaceae</taxon>
        <taxon>Ohtaekwangia</taxon>
    </lineage>
</organism>
<gene>
    <name evidence="1" type="ORF">ACFQ21_24450</name>
</gene>
<dbReference type="Proteomes" id="UP001597112">
    <property type="component" value="Unassembled WGS sequence"/>
</dbReference>
<evidence type="ECO:0000313" key="2">
    <source>
        <dbReference type="Proteomes" id="UP001597112"/>
    </source>
</evidence>
<protein>
    <recommendedName>
        <fullName evidence="3">Outer membrane protein beta-barrel domain-containing protein</fullName>
    </recommendedName>
</protein>
<reference evidence="2" key="1">
    <citation type="journal article" date="2019" name="Int. J. Syst. Evol. Microbiol.">
        <title>The Global Catalogue of Microorganisms (GCM) 10K type strain sequencing project: providing services to taxonomists for standard genome sequencing and annotation.</title>
        <authorList>
            <consortium name="The Broad Institute Genomics Platform"/>
            <consortium name="The Broad Institute Genome Sequencing Center for Infectious Disease"/>
            <person name="Wu L."/>
            <person name="Ma J."/>
        </authorList>
    </citation>
    <scope>NUCLEOTIDE SEQUENCE [LARGE SCALE GENOMIC DNA]</scope>
    <source>
        <strain evidence="2">CCUG 58938</strain>
    </source>
</reference>
<accession>A0ABW3K8U6</accession>
<evidence type="ECO:0000313" key="1">
    <source>
        <dbReference type="EMBL" id="MFD1002498.1"/>
    </source>
</evidence>
<dbReference type="PROSITE" id="PS51257">
    <property type="entry name" value="PROKAR_LIPOPROTEIN"/>
    <property type="match status" value="1"/>
</dbReference>
<dbReference type="RefSeq" id="WP_377583674.1">
    <property type="nucleotide sequence ID" value="NZ_JBHTKA010000008.1"/>
</dbReference>
<sequence length="246" mass="27436">MRKFLLPTLFILLLASCAPVYVPNLRNSPMFTKGGEFQGSIQVLNGLDIQTAVSVSDHIGIMGNYAFEERGKVEDDDTDNYHRHTLLEGGVGYYENDGIWCYEIFAGYGRGEGSSYDEYDFFNTPDDVWATGKFERFFVQPAFGINKKVMGVSFVPRFSIVDFYEFKDELTGATITNVSMSPKVFVEPAVIGRVNLPSNRIFFTFQAGATLVASPDVEFEYRSFQFGSGVGFRFGGSASSKNQTTE</sequence>
<proteinExistence type="predicted"/>
<evidence type="ECO:0008006" key="3">
    <source>
        <dbReference type="Google" id="ProtNLM"/>
    </source>
</evidence>
<comment type="caution">
    <text evidence="1">The sequence shown here is derived from an EMBL/GenBank/DDBJ whole genome shotgun (WGS) entry which is preliminary data.</text>
</comment>
<dbReference type="EMBL" id="JBHTKA010000008">
    <property type="protein sequence ID" value="MFD1002498.1"/>
    <property type="molecule type" value="Genomic_DNA"/>
</dbReference>
<keyword evidence="2" id="KW-1185">Reference proteome</keyword>
<name>A0ABW3K8U6_9BACT</name>